<protein>
    <submittedName>
        <fullName evidence="1">Uncharacterized protein</fullName>
    </submittedName>
</protein>
<evidence type="ECO:0000313" key="2">
    <source>
        <dbReference type="Proteomes" id="UP000254889"/>
    </source>
</evidence>
<proteinExistence type="predicted"/>
<evidence type="ECO:0000313" key="1">
    <source>
        <dbReference type="EMBL" id="AXK79110.1"/>
    </source>
</evidence>
<dbReference type="RefSeq" id="WP_115687476.1">
    <property type="nucleotide sequence ID" value="NZ_CP031417.1"/>
</dbReference>
<dbReference type="OrthoDB" id="8451105at2"/>
<dbReference type="Proteomes" id="UP000254889">
    <property type="component" value="Chromosome"/>
</dbReference>
<dbReference type="KEGG" id="ptaw:DW352_00395"/>
<reference evidence="1 2" key="1">
    <citation type="submission" date="2018-07" db="EMBL/GenBank/DDBJ databases">
        <authorList>
            <person name="Quirk P.G."/>
            <person name="Krulwich T.A."/>
        </authorList>
    </citation>
    <scope>NUCLEOTIDE SEQUENCE [LARGE SCALE GENOMIC DNA]</scope>
    <source>
        <strain evidence="1 2">CC-BB4</strain>
    </source>
</reference>
<keyword evidence="2" id="KW-1185">Reference proteome</keyword>
<dbReference type="EMBL" id="CP031417">
    <property type="protein sequence ID" value="AXK79110.1"/>
    <property type="molecule type" value="Genomic_DNA"/>
</dbReference>
<accession>A0A345ZQB3</accession>
<name>A0A345ZQB3_9HYPH</name>
<gene>
    <name evidence="1" type="ORF">DW352_00395</name>
</gene>
<sequence length="64" mass="7336">MMHKFPVGASVYFESGIASGAARGLYKIMRHLPVERDDRRMYRIKSAAETFERTAEESQLARES</sequence>
<dbReference type="AlphaFoldDB" id="A0A345ZQB3"/>
<organism evidence="1 2">
    <name type="scientific">Pseudolabrys taiwanensis</name>
    <dbReference type="NCBI Taxonomy" id="331696"/>
    <lineage>
        <taxon>Bacteria</taxon>
        <taxon>Pseudomonadati</taxon>
        <taxon>Pseudomonadota</taxon>
        <taxon>Alphaproteobacteria</taxon>
        <taxon>Hyphomicrobiales</taxon>
        <taxon>Xanthobacteraceae</taxon>
        <taxon>Pseudolabrys</taxon>
    </lineage>
</organism>